<proteinExistence type="predicted"/>
<evidence type="ECO:0000313" key="1">
    <source>
        <dbReference type="EMBL" id="AXE17153.1"/>
    </source>
</evidence>
<dbReference type="RefSeq" id="WP_114065939.1">
    <property type="nucleotide sequence ID" value="NZ_CP030850.1"/>
</dbReference>
<evidence type="ECO:0000313" key="2">
    <source>
        <dbReference type="Proteomes" id="UP000251993"/>
    </source>
</evidence>
<name>A0A344TET2_9BACT</name>
<dbReference type="EMBL" id="CP030850">
    <property type="protein sequence ID" value="AXE17153.1"/>
    <property type="molecule type" value="Genomic_DNA"/>
</dbReference>
<dbReference type="Proteomes" id="UP000251993">
    <property type="component" value="Chromosome"/>
</dbReference>
<dbReference type="KEGG" id="run:DR864_05085"/>
<accession>A0A344TET2</accession>
<sequence>MIKSEFVSNIIELTIEGEKFEDILFEQIRHLTEKEEEHTGLGLYVYFKYEPEIEKYRLTESQLAELFGGFAHRLEKFELINSEINVLADTIVHFSNGLIDYLEIWNKLGDYPKGELVSYELKRHD</sequence>
<reference evidence="1 2" key="1">
    <citation type="submission" date="2018-07" db="EMBL/GenBank/DDBJ databases">
        <title>Genome sequencing of Runella.</title>
        <authorList>
            <person name="Baek M.-G."/>
            <person name="Yi H."/>
        </authorList>
    </citation>
    <scope>NUCLEOTIDE SEQUENCE [LARGE SCALE GENOMIC DNA]</scope>
    <source>
        <strain evidence="1 2">HYN0085</strain>
    </source>
</reference>
<dbReference type="AlphaFoldDB" id="A0A344TET2"/>
<gene>
    <name evidence="1" type="ORF">DR864_05085</name>
</gene>
<keyword evidence="2" id="KW-1185">Reference proteome</keyword>
<dbReference type="OrthoDB" id="982425at2"/>
<organism evidence="1 2">
    <name type="scientific">Runella rosea</name>
    <dbReference type="NCBI Taxonomy" id="2259595"/>
    <lineage>
        <taxon>Bacteria</taxon>
        <taxon>Pseudomonadati</taxon>
        <taxon>Bacteroidota</taxon>
        <taxon>Cytophagia</taxon>
        <taxon>Cytophagales</taxon>
        <taxon>Spirosomataceae</taxon>
        <taxon>Runella</taxon>
    </lineage>
</organism>
<protein>
    <submittedName>
        <fullName evidence="1">Uncharacterized protein</fullName>
    </submittedName>
</protein>